<sequence>MEKVVIDGVELHLTQPDEVPLSWVGQEELVTQVLAAWFVIGNEDIPLSPRLVGKPGVGKTTLAYHAGRRINRPVYLFQATMDTRPEDLIVTPVISDAGKIRYMASPVVSAMIKGGVAVIDEGNRMSEKSWASLAPLLDSRRYVESIVAGIKIKAHPDFRFCTTMNDDASTFELPEYIHSRLQPQIHIDFPEKDEELLILKNNLPFADDEVLEYVVNFLQTAHQADERYSVRDGINIARYALKRLTNVNPASGRHIVKEQIKGHLKESAAMILDVTASRFFSDMVDDDGHNK</sequence>
<dbReference type="InterPro" id="IPR050764">
    <property type="entry name" value="CbbQ/NirQ/NorQ/GpvN"/>
</dbReference>
<dbReference type="GO" id="GO:0016887">
    <property type="term" value="F:ATP hydrolysis activity"/>
    <property type="evidence" value="ECO:0007669"/>
    <property type="project" value="InterPro"/>
</dbReference>
<dbReference type="EMBL" id="OJIN01000019">
    <property type="protein sequence ID" value="SPD72030.1"/>
    <property type="molecule type" value="Genomic_DNA"/>
</dbReference>
<dbReference type="GO" id="GO:0005524">
    <property type="term" value="F:ATP binding"/>
    <property type="evidence" value="ECO:0007669"/>
    <property type="project" value="InterPro"/>
</dbReference>
<reference evidence="2" key="1">
    <citation type="submission" date="2018-01" db="EMBL/GenBank/DDBJ databases">
        <authorList>
            <person name="Regsiter A."/>
            <person name="William W."/>
        </authorList>
    </citation>
    <scope>NUCLEOTIDE SEQUENCE</scope>
    <source>
        <strain evidence="2">TRIP AH-1</strain>
    </source>
</reference>
<organism evidence="2">
    <name type="scientific">uncultured Desulfobacterium sp</name>
    <dbReference type="NCBI Taxonomy" id="201089"/>
    <lineage>
        <taxon>Bacteria</taxon>
        <taxon>Pseudomonadati</taxon>
        <taxon>Thermodesulfobacteriota</taxon>
        <taxon>Desulfobacteria</taxon>
        <taxon>Desulfobacterales</taxon>
        <taxon>Desulfobacteriaceae</taxon>
        <taxon>Desulfobacterium</taxon>
        <taxon>environmental samples</taxon>
    </lineage>
</organism>
<protein>
    <submittedName>
        <fullName evidence="2">ATPase, AAA family</fullName>
    </submittedName>
</protein>
<evidence type="ECO:0000313" key="2">
    <source>
        <dbReference type="EMBL" id="SPD72030.1"/>
    </source>
</evidence>
<accession>A0A445MRE8</accession>
<name>A0A445MRE8_9BACT</name>
<feature type="domain" description="ATPase dynein-related AAA" evidence="1">
    <location>
        <begin position="51"/>
        <end position="180"/>
    </location>
</feature>
<dbReference type="InterPro" id="IPR027417">
    <property type="entry name" value="P-loop_NTPase"/>
</dbReference>
<dbReference type="SUPFAM" id="SSF52540">
    <property type="entry name" value="P-loop containing nucleoside triphosphate hydrolases"/>
    <property type="match status" value="1"/>
</dbReference>
<dbReference type="Pfam" id="PF07728">
    <property type="entry name" value="AAA_5"/>
    <property type="match status" value="1"/>
</dbReference>
<gene>
    <name evidence="2" type="ORF">PITCH_A1150065</name>
</gene>
<dbReference type="Gene3D" id="3.40.50.300">
    <property type="entry name" value="P-loop containing nucleotide triphosphate hydrolases"/>
    <property type="match status" value="1"/>
</dbReference>
<dbReference type="PANTHER" id="PTHR42759:SF6">
    <property type="entry name" value="REGULATORY PROTEIN-RELATED"/>
    <property type="match status" value="1"/>
</dbReference>
<evidence type="ECO:0000259" key="1">
    <source>
        <dbReference type="Pfam" id="PF07728"/>
    </source>
</evidence>
<dbReference type="InterPro" id="IPR011704">
    <property type="entry name" value="ATPase_dyneun-rel_AAA"/>
</dbReference>
<dbReference type="PANTHER" id="PTHR42759">
    <property type="entry name" value="MOXR FAMILY PROTEIN"/>
    <property type="match status" value="1"/>
</dbReference>
<proteinExistence type="predicted"/>
<dbReference type="AlphaFoldDB" id="A0A445MRE8"/>